<proteinExistence type="predicted"/>
<dbReference type="EMBL" id="BSRA01000018">
    <property type="protein sequence ID" value="GLV14865.1"/>
    <property type="molecule type" value="Genomic_DNA"/>
</dbReference>
<feature type="transmembrane region" description="Helical" evidence="1">
    <location>
        <begin position="48"/>
        <end position="66"/>
    </location>
</feature>
<accession>A0A1H2V914</accession>
<dbReference type="EMBL" id="FNOJ01000010">
    <property type="protein sequence ID" value="SDW64868.1"/>
    <property type="molecule type" value="Genomic_DNA"/>
</dbReference>
<dbReference type="Proteomes" id="UP001157137">
    <property type="component" value="Unassembled WGS sequence"/>
</dbReference>
<reference evidence="3" key="1">
    <citation type="submission" date="2016-10" db="EMBL/GenBank/DDBJ databases">
        <authorList>
            <person name="de Groot N.N."/>
        </authorList>
    </citation>
    <scope>NUCLEOTIDE SEQUENCE [LARGE SCALE GENOMIC DNA]</scope>
    <source>
        <strain evidence="3">DSM 12489</strain>
    </source>
</reference>
<dbReference type="AlphaFoldDB" id="A0A1H2V914"/>
<evidence type="ECO:0000313" key="4">
    <source>
        <dbReference type="Proteomes" id="UP000182589"/>
    </source>
</evidence>
<reference evidence="2" key="3">
    <citation type="submission" date="2023-02" db="EMBL/GenBank/DDBJ databases">
        <title>Proposal of a novel subspecies: Alicyclobacillus hesperidum subspecies aegle.</title>
        <authorList>
            <person name="Goto K."/>
            <person name="Fujii T."/>
            <person name="Yasui K."/>
            <person name="Mochida K."/>
            <person name="Kato-Tanaka Y."/>
            <person name="Morohoshi S."/>
            <person name="An S.Y."/>
            <person name="Kasai H."/>
            <person name="Yokota A."/>
        </authorList>
    </citation>
    <scope>NUCLEOTIDE SEQUENCE</scope>
    <source>
        <strain evidence="2">DSM 12766</strain>
    </source>
</reference>
<keyword evidence="1" id="KW-0812">Transmembrane</keyword>
<keyword evidence="4" id="KW-1185">Reference proteome</keyword>
<dbReference type="STRING" id="89784.SAMN04489725_11049"/>
<gene>
    <name evidence="2" type="ORF">Heshes_25490</name>
    <name evidence="3" type="ORF">SAMN04489725_11049</name>
</gene>
<feature type="transmembrane region" description="Helical" evidence="1">
    <location>
        <begin position="78"/>
        <end position="98"/>
    </location>
</feature>
<feature type="transmembrane region" description="Helical" evidence="1">
    <location>
        <begin position="118"/>
        <end position="135"/>
    </location>
</feature>
<sequence>MKRTRLGAFLFGMGLTGMIDGIVFHQLLQWHSTYMWTTRHNQIVSDGLLHVITTAFMVAGTSVLWLDDTPNKTFRNRSFWGALLLGGGIFNLFEGVINHHVLQIHHVRPGPLQAEYDIAFDLAACCLVILGIALSRMHRLTTD</sequence>
<dbReference type="Proteomes" id="UP000182589">
    <property type="component" value="Unassembled WGS sequence"/>
</dbReference>
<dbReference type="InterPro" id="IPR018719">
    <property type="entry name" value="DUF2243_membrane"/>
</dbReference>
<feature type="transmembrane region" description="Helical" evidence="1">
    <location>
        <begin position="7"/>
        <end position="28"/>
    </location>
</feature>
<evidence type="ECO:0000256" key="1">
    <source>
        <dbReference type="SAM" id="Phobius"/>
    </source>
</evidence>
<reference evidence="4" key="2">
    <citation type="submission" date="2016-10" db="EMBL/GenBank/DDBJ databases">
        <authorList>
            <person name="Varghese N."/>
        </authorList>
    </citation>
    <scope>NUCLEOTIDE SEQUENCE [LARGE SCALE GENOMIC DNA]</scope>
    <source>
        <strain evidence="4">DSM 12489</strain>
    </source>
</reference>
<dbReference type="RefSeq" id="WP_074693250.1">
    <property type="nucleotide sequence ID" value="NZ_BSRA01000018.1"/>
</dbReference>
<keyword evidence="1" id="KW-1133">Transmembrane helix</keyword>
<evidence type="ECO:0000313" key="3">
    <source>
        <dbReference type="EMBL" id="SDW64868.1"/>
    </source>
</evidence>
<organism evidence="3 4">
    <name type="scientific">Alicyclobacillus hesperidum</name>
    <dbReference type="NCBI Taxonomy" id="89784"/>
    <lineage>
        <taxon>Bacteria</taxon>
        <taxon>Bacillati</taxon>
        <taxon>Bacillota</taxon>
        <taxon>Bacilli</taxon>
        <taxon>Bacillales</taxon>
        <taxon>Alicyclobacillaceae</taxon>
        <taxon>Alicyclobacillus</taxon>
    </lineage>
</organism>
<protein>
    <submittedName>
        <fullName evidence="2">Membrane protein</fullName>
    </submittedName>
</protein>
<dbReference type="Pfam" id="PF10002">
    <property type="entry name" value="DUF2243"/>
    <property type="match status" value="1"/>
</dbReference>
<keyword evidence="1" id="KW-0472">Membrane</keyword>
<name>A0A1H2V914_9BACL</name>
<evidence type="ECO:0000313" key="2">
    <source>
        <dbReference type="EMBL" id="GLV14865.1"/>
    </source>
</evidence>